<dbReference type="PANTHER" id="PTHR38593:SF1">
    <property type="entry name" value="BLR2558 PROTEIN"/>
    <property type="match status" value="1"/>
</dbReference>
<dbReference type="Gene3D" id="1.20.1260.10">
    <property type="match status" value="1"/>
</dbReference>
<reference evidence="3 4" key="1">
    <citation type="submission" date="2023-10" db="EMBL/GenBank/DDBJ databases">
        <title>Surface-active antibiotics is a multifunctional adaptation for post-fire microbes.</title>
        <authorList>
            <person name="Liu M.D."/>
            <person name="Du Y."/>
            <person name="Koupaei S.K."/>
            <person name="Kim N.R."/>
            <person name="Zhang W."/>
            <person name="Traxler M.F."/>
        </authorList>
    </citation>
    <scope>NUCLEOTIDE SEQUENCE [LARGE SCALE GENOMIC DNA]</scope>
    <source>
        <strain evidence="3 4">F3</strain>
    </source>
</reference>
<dbReference type="InterPro" id="IPR025419">
    <property type="entry name" value="DUF4142"/>
</dbReference>
<dbReference type="EMBL" id="CP136511">
    <property type="protein sequence ID" value="WOD13989.1"/>
    <property type="molecule type" value="Genomic_DNA"/>
</dbReference>
<accession>A0ABZ0EBZ3</accession>
<dbReference type="Pfam" id="PF13628">
    <property type="entry name" value="DUF4142"/>
    <property type="match status" value="1"/>
</dbReference>
<gene>
    <name evidence="3" type="ORF">RW095_00100</name>
</gene>
<dbReference type="PROSITE" id="PS51257">
    <property type="entry name" value="PROKAR_LIPOPROTEIN"/>
    <property type="match status" value="1"/>
</dbReference>
<dbReference type="RefSeq" id="WP_317015731.1">
    <property type="nucleotide sequence ID" value="NZ_CP136511.1"/>
</dbReference>
<protein>
    <submittedName>
        <fullName evidence="3">DUF4142 domain-containing protein</fullName>
    </submittedName>
</protein>
<feature type="domain" description="DUF4142" evidence="2">
    <location>
        <begin position="49"/>
        <end position="182"/>
    </location>
</feature>
<evidence type="ECO:0000313" key="3">
    <source>
        <dbReference type="EMBL" id="WOD13989.1"/>
    </source>
</evidence>
<name>A0ABZ0EBZ3_9BURK</name>
<feature type="signal peptide" evidence="1">
    <location>
        <begin position="1"/>
        <end position="22"/>
    </location>
</feature>
<dbReference type="Proteomes" id="UP001302652">
    <property type="component" value="Chromosome 3"/>
</dbReference>
<dbReference type="InterPro" id="IPR012347">
    <property type="entry name" value="Ferritin-like"/>
</dbReference>
<sequence length="190" mass="20000">MIRLKLNAVLMLAAVAAGMVGCAPNVPMQGARPSEAAAVTQANPLPSPDREFVQAASMSSSTEIDASKLALSRSNDPDVNGFARQMIADHTKLTLQLKSATAGSPVQAPKDNSDVSVMNLLSPLSGKQFDEQYIKLVGVEGHRKAVDAFSAEANGGQNSSLRALAQQGLPIIEHHYEMARQLAARKGIAP</sequence>
<dbReference type="PANTHER" id="PTHR38593">
    <property type="entry name" value="BLR2558 PROTEIN"/>
    <property type="match status" value="1"/>
</dbReference>
<evidence type="ECO:0000259" key="2">
    <source>
        <dbReference type="Pfam" id="PF13628"/>
    </source>
</evidence>
<organism evidence="3 4">
    <name type="scientific">Paraburkholderia kirstenboschensis</name>
    <dbReference type="NCBI Taxonomy" id="1245436"/>
    <lineage>
        <taxon>Bacteria</taxon>
        <taxon>Pseudomonadati</taxon>
        <taxon>Pseudomonadota</taxon>
        <taxon>Betaproteobacteria</taxon>
        <taxon>Burkholderiales</taxon>
        <taxon>Burkholderiaceae</taxon>
        <taxon>Paraburkholderia</taxon>
    </lineage>
</organism>
<evidence type="ECO:0000313" key="4">
    <source>
        <dbReference type="Proteomes" id="UP001302652"/>
    </source>
</evidence>
<evidence type="ECO:0000256" key="1">
    <source>
        <dbReference type="SAM" id="SignalP"/>
    </source>
</evidence>
<feature type="chain" id="PRO_5045191026" evidence="1">
    <location>
        <begin position="23"/>
        <end position="190"/>
    </location>
</feature>
<keyword evidence="4" id="KW-1185">Reference proteome</keyword>
<keyword evidence="1" id="KW-0732">Signal</keyword>
<proteinExistence type="predicted"/>